<reference evidence="1 4" key="1">
    <citation type="submission" date="2021-11" db="EMBL/GenBank/DDBJ databases">
        <title>Draft genome sequence of Capnocytophaga sp. strain KC07075 isolated from cat oral cavity.</title>
        <authorList>
            <person name="Suzuki M."/>
            <person name="Imaoka K."/>
            <person name="Kimura M."/>
            <person name="Morikawa S."/>
            <person name="Maeda K."/>
        </authorList>
    </citation>
    <scope>NUCLEOTIDE SEQUENCE</scope>
    <source>
        <strain evidence="1">KC07075</strain>
        <strain evidence="2 4">KC07079</strain>
    </source>
</reference>
<evidence type="ECO:0000313" key="2">
    <source>
        <dbReference type="EMBL" id="GJM54023.1"/>
    </source>
</evidence>
<evidence type="ECO:0000313" key="3">
    <source>
        <dbReference type="Proteomes" id="UP001207736"/>
    </source>
</evidence>
<dbReference type="Proteomes" id="UP001208692">
    <property type="component" value="Unassembled WGS sequence"/>
</dbReference>
<dbReference type="Proteomes" id="UP001207736">
    <property type="component" value="Unassembled WGS sequence"/>
</dbReference>
<evidence type="ECO:0000313" key="4">
    <source>
        <dbReference type="Proteomes" id="UP001208692"/>
    </source>
</evidence>
<sequence>MKENKKIIDEYGNEYETLQDFYNSPYLDPDIIYNYLVQGKRKPQNKKEQRWAKEGKYLREKGGYETFFN</sequence>
<evidence type="ECO:0000313" key="1">
    <source>
        <dbReference type="EMBL" id="GJM49851.1"/>
    </source>
</evidence>
<proteinExistence type="predicted"/>
<dbReference type="AlphaFoldDB" id="A0AAV5AWY9"/>
<protein>
    <submittedName>
        <fullName evidence="1">Uncharacterized protein</fullName>
    </submittedName>
</protein>
<dbReference type="EMBL" id="BQKB01000059">
    <property type="protein sequence ID" value="GJM54023.1"/>
    <property type="molecule type" value="Genomic_DNA"/>
</dbReference>
<name>A0AAV5AWY9_9FLAO</name>
<organism evidence="1 3">
    <name type="scientific">Capnocytophaga catalasegens</name>
    <dbReference type="NCBI Taxonomy" id="1004260"/>
    <lineage>
        <taxon>Bacteria</taxon>
        <taxon>Pseudomonadati</taxon>
        <taxon>Bacteroidota</taxon>
        <taxon>Flavobacteriia</taxon>
        <taxon>Flavobacteriales</taxon>
        <taxon>Flavobacteriaceae</taxon>
        <taxon>Capnocytophaga</taxon>
    </lineage>
</organism>
<comment type="caution">
    <text evidence="1">The sequence shown here is derived from an EMBL/GenBank/DDBJ whole genome shotgun (WGS) entry which is preliminary data.</text>
</comment>
<dbReference type="RefSeq" id="WP_264846530.1">
    <property type="nucleotide sequence ID" value="NZ_BPMA01000022.1"/>
</dbReference>
<gene>
    <name evidence="1" type="ORF">RCZ15_08260</name>
    <name evidence="2" type="ORF">RCZ16_23390</name>
</gene>
<keyword evidence="4" id="KW-1185">Reference proteome</keyword>
<accession>A0AAV5AWY9</accession>
<dbReference type="EMBL" id="BQKA01000014">
    <property type="protein sequence ID" value="GJM49851.1"/>
    <property type="molecule type" value="Genomic_DNA"/>
</dbReference>